<organism evidence="2 3">
    <name type="scientific">Tenuibacillus multivorans</name>
    <dbReference type="NCBI Taxonomy" id="237069"/>
    <lineage>
        <taxon>Bacteria</taxon>
        <taxon>Bacillati</taxon>
        <taxon>Bacillota</taxon>
        <taxon>Bacilli</taxon>
        <taxon>Bacillales</taxon>
        <taxon>Bacillaceae</taxon>
        <taxon>Tenuibacillus</taxon>
    </lineage>
</organism>
<evidence type="ECO:0000256" key="1">
    <source>
        <dbReference type="SAM" id="Phobius"/>
    </source>
</evidence>
<feature type="transmembrane region" description="Helical" evidence="1">
    <location>
        <begin position="152"/>
        <end position="171"/>
    </location>
</feature>
<feature type="transmembrane region" description="Helical" evidence="1">
    <location>
        <begin position="77"/>
        <end position="100"/>
    </location>
</feature>
<feature type="transmembrane region" description="Helical" evidence="1">
    <location>
        <begin position="45"/>
        <end position="65"/>
    </location>
</feature>
<dbReference type="OrthoDB" id="3242785at2"/>
<dbReference type="RefSeq" id="WP_093856584.1">
    <property type="nucleotide sequence ID" value="NZ_FNIG01000004.1"/>
</dbReference>
<protein>
    <submittedName>
        <fullName evidence="2">Uncharacterized protein</fullName>
    </submittedName>
</protein>
<keyword evidence="3" id="KW-1185">Reference proteome</keyword>
<dbReference type="AlphaFoldDB" id="A0A1H0AYN4"/>
<keyword evidence="1" id="KW-0812">Transmembrane</keyword>
<evidence type="ECO:0000313" key="2">
    <source>
        <dbReference type="EMBL" id="SDN38552.1"/>
    </source>
</evidence>
<evidence type="ECO:0000313" key="3">
    <source>
        <dbReference type="Proteomes" id="UP000199334"/>
    </source>
</evidence>
<keyword evidence="1" id="KW-1133">Transmembrane helix</keyword>
<proteinExistence type="predicted"/>
<dbReference type="InterPro" id="IPR053824">
    <property type="entry name" value="DUF7010"/>
</dbReference>
<feature type="transmembrane region" description="Helical" evidence="1">
    <location>
        <begin position="129"/>
        <end position="146"/>
    </location>
</feature>
<feature type="transmembrane region" description="Helical" evidence="1">
    <location>
        <begin position="106"/>
        <end position="124"/>
    </location>
</feature>
<sequence length="189" mass="21372">MNINNLRQDLSIKGKNGIAFLLSATIIWTIFTIIFSLPNNIETKNIFMLITTGIMFPLALLFSKLIKADWKIDQNPLSNLGLVINLAQFIYFPIAFWAFVKHPSEMVMFFAVITAAHLFPYGWFYNAKAYYVMAPIAAILVAIIGSTVESLWIIPLMMIGALLILNLLLFVDYRKKSKTTDEVVMKAQG</sequence>
<dbReference type="Pfam" id="PF22765">
    <property type="entry name" value="DUF7010"/>
    <property type="match status" value="1"/>
</dbReference>
<name>A0A1H0AYN4_9BACI</name>
<gene>
    <name evidence="2" type="ORF">SAMN05216498_2139</name>
</gene>
<dbReference type="EMBL" id="FNIG01000004">
    <property type="protein sequence ID" value="SDN38552.1"/>
    <property type="molecule type" value="Genomic_DNA"/>
</dbReference>
<reference evidence="2 3" key="1">
    <citation type="submission" date="2016-10" db="EMBL/GenBank/DDBJ databases">
        <authorList>
            <person name="de Groot N.N."/>
        </authorList>
    </citation>
    <scope>NUCLEOTIDE SEQUENCE [LARGE SCALE GENOMIC DNA]</scope>
    <source>
        <strain evidence="2 3">CGMCC 1.3442</strain>
    </source>
</reference>
<feature type="transmembrane region" description="Helical" evidence="1">
    <location>
        <begin position="20"/>
        <end position="39"/>
    </location>
</feature>
<dbReference type="STRING" id="237069.SAMN05216498_2139"/>
<dbReference type="Proteomes" id="UP000199334">
    <property type="component" value="Unassembled WGS sequence"/>
</dbReference>
<keyword evidence="1" id="KW-0472">Membrane</keyword>
<accession>A0A1H0AYN4</accession>